<dbReference type="GO" id="GO:0003735">
    <property type="term" value="F:structural constituent of ribosome"/>
    <property type="evidence" value="ECO:0007669"/>
    <property type="project" value="InterPro"/>
</dbReference>
<comment type="similarity">
    <text evidence="1">Belongs to the universal ribosomal protein uL30 family.</text>
</comment>
<dbReference type="PANTHER" id="PTHR15892">
    <property type="entry name" value="MITOCHONDRIAL RIBOSOMAL PROTEIN L30"/>
    <property type="match status" value="1"/>
</dbReference>
<accession>A0A0K1PDT0</accession>
<evidence type="ECO:0000256" key="5">
    <source>
        <dbReference type="ARBA" id="ARBA00035492"/>
    </source>
</evidence>
<dbReference type="PANTHER" id="PTHR15892:SF2">
    <property type="entry name" value="LARGE RIBOSOMAL SUBUNIT PROTEIN UL30M"/>
    <property type="match status" value="1"/>
</dbReference>
<comment type="subunit">
    <text evidence="2">Part of the 50S ribosomal subunit.</text>
</comment>
<keyword evidence="3 7" id="KW-0689">Ribosomal protein</keyword>
<evidence type="ECO:0000256" key="2">
    <source>
        <dbReference type="ARBA" id="ARBA00011838"/>
    </source>
</evidence>
<proteinExistence type="inferred from homology"/>
<dbReference type="InterPro" id="IPR005996">
    <property type="entry name" value="Ribosomal_uL30_bac-type"/>
</dbReference>
<dbReference type="OrthoDB" id="9812790at2"/>
<name>A0A0K1PDT0_9BACT</name>
<dbReference type="RefSeq" id="WP_050725865.1">
    <property type="nucleotide sequence ID" value="NZ_CP012332.1"/>
</dbReference>
<organism evidence="7 8">
    <name type="scientific">Vulgatibacter incomptus</name>
    <dbReference type="NCBI Taxonomy" id="1391653"/>
    <lineage>
        <taxon>Bacteria</taxon>
        <taxon>Pseudomonadati</taxon>
        <taxon>Myxococcota</taxon>
        <taxon>Myxococcia</taxon>
        <taxon>Myxococcales</taxon>
        <taxon>Cystobacterineae</taxon>
        <taxon>Vulgatibacteraceae</taxon>
        <taxon>Vulgatibacter</taxon>
    </lineage>
</organism>
<protein>
    <recommendedName>
        <fullName evidence="5">50S ribosomal protein L30</fullName>
    </recommendedName>
</protein>
<dbReference type="Gene3D" id="3.30.1390.20">
    <property type="entry name" value="Ribosomal protein L30, ferredoxin-like fold domain"/>
    <property type="match status" value="1"/>
</dbReference>
<evidence type="ECO:0000313" key="7">
    <source>
        <dbReference type="EMBL" id="AKU91571.1"/>
    </source>
</evidence>
<dbReference type="InterPro" id="IPR036919">
    <property type="entry name" value="Ribo_uL30_ferredoxin-like_sf"/>
</dbReference>
<dbReference type="GO" id="GO:0022625">
    <property type="term" value="C:cytosolic large ribosomal subunit"/>
    <property type="evidence" value="ECO:0007669"/>
    <property type="project" value="TreeGrafter"/>
</dbReference>
<dbReference type="PATRIC" id="fig|1391653.3.peg.2049"/>
<dbReference type="Proteomes" id="UP000055590">
    <property type="component" value="Chromosome"/>
</dbReference>
<dbReference type="EMBL" id="CP012332">
    <property type="protein sequence ID" value="AKU91571.1"/>
    <property type="molecule type" value="Genomic_DNA"/>
</dbReference>
<gene>
    <name evidence="7" type="ORF">AKJ08_1958</name>
</gene>
<dbReference type="STRING" id="1391653.AKJ08_1958"/>
<reference evidence="7 8" key="1">
    <citation type="submission" date="2015-08" db="EMBL/GenBank/DDBJ databases">
        <authorList>
            <person name="Babu N.S."/>
            <person name="Beckwith C.J."/>
            <person name="Beseler K.G."/>
            <person name="Brison A."/>
            <person name="Carone J.V."/>
            <person name="Caskin T.P."/>
            <person name="Diamond M."/>
            <person name="Durham M.E."/>
            <person name="Foxe J.M."/>
            <person name="Go M."/>
            <person name="Henderson B.A."/>
            <person name="Jones I.B."/>
            <person name="McGettigan J.A."/>
            <person name="Micheletti S.J."/>
            <person name="Nasrallah M.E."/>
            <person name="Ortiz D."/>
            <person name="Piller C.R."/>
            <person name="Privatt S.R."/>
            <person name="Schneider S.L."/>
            <person name="Sharp S."/>
            <person name="Smith T.C."/>
            <person name="Stanton J.D."/>
            <person name="Ullery H.E."/>
            <person name="Wilson R.J."/>
            <person name="Serrano M.G."/>
            <person name="Buck G."/>
            <person name="Lee V."/>
            <person name="Wang Y."/>
            <person name="Carvalho R."/>
            <person name="Voegtly L."/>
            <person name="Shi R."/>
            <person name="Duckworth R."/>
            <person name="Johnson A."/>
            <person name="Loviza R."/>
            <person name="Walstead R."/>
            <person name="Shah Z."/>
            <person name="Kiflezghi M."/>
            <person name="Wade K."/>
            <person name="Ball S.L."/>
            <person name="Bradley K.W."/>
            <person name="Asai D.J."/>
            <person name="Bowman C.A."/>
            <person name="Russell D.A."/>
            <person name="Pope W.H."/>
            <person name="Jacobs-Sera D."/>
            <person name="Hendrix R.W."/>
            <person name="Hatfull G.F."/>
        </authorList>
    </citation>
    <scope>NUCLEOTIDE SEQUENCE [LARGE SCALE GENOMIC DNA]</scope>
    <source>
        <strain evidence="7 8">DSM 27710</strain>
    </source>
</reference>
<dbReference type="KEGG" id="vin:AKJ08_1958"/>
<dbReference type="AlphaFoldDB" id="A0A0K1PDT0"/>
<dbReference type="SUPFAM" id="SSF55129">
    <property type="entry name" value="Ribosomal protein L30p/L7e"/>
    <property type="match status" value="1"/>
</dbReference>
<evidence type="ECO:0000256" key="4">
    <source>
        <dbReference type="ARBA" id="ARBA00023274"/>
    </source>
</evidence>
<dbReference type="HAMAP" id="MF_01371_B">
    <property type="entry name" value="Ribosomal_uL30_B"/>
    <property type="match status" value="1"/>
</dbReference>
<dbReference type="Pfam" id="PF00327">
    <property type="entry name" value="Ribosomal_L30"/>
    <property type="match status" value="1"/>
</dbReference>
<evidence type="ECO:0000256" key="1">
    <source>
        <dbReference type="ARBA" id="ARBA00007594"/>
    </source>
</evidence>
<dbReference type="CDD" id="cd01658">
    <property type="entry name" value="Ribosomal_L30"/>
    <property type="match status" value="1"/>
</dbReference>
<keyword evidence="8" id="KW-1185">Reference proteome</keyword>
<evidence type="ECO:0000256" key="3">
    <source>
        <dbReference type="ARBA" id="ARBA00022980"/>
    </source>
</evidence>
<feature type="domain" description="Large ribosomal subunit protein uL30-like ferredoxin-like fold" evidence="6">
    <location>
        <begin position="3"/>
        <end position="53"/>
    </location>
</feature>
<keyword evidence="4" id="KW-0687">Ribonucleoprotein</keyword>
<evidence type="ECO:0000259" key="6">
    <source>
        <dbReference type="Pfam" id="PF00327"/>
    </source>
</evidence>
<sequence>MALKVKLVRSVSGRPHDQKETITGLGLKKLNDEKLLKDTAPIRGMIAKVAHLVAFEEVPGDAPVRTRRKGKAGAKAKEA</sequence>
<dbReference type="InterPro" id="IPR016082">
    <property type="entry name" value="Ribosomal_uL30_ferredoxin-like"/>
</dbReference>
<dbReference type="NCBIfam" id="TIGR01308">
    <property type="entry name" value="rpmD_bact"/>
    <property type="match status" value="1"/>
</dbReference>
<evidence type="ECO:0000313" key="8">
    <source>
        <dbReference type="Proteomes" id="UP000055590"/>
    </source>
</evidence>
<dbReference type="GO" id="GO:0006412">
    <property type="term" value="P:translation"/>
    <property type="evidence" value="ECO:0007669"/>
    <property type="project" value="InterPro"/>
</dbReference>